<dbReference type="OrthoDB" id="9945783at2"/>
<dbReference type="RefSeq" id="WP_114375441.1">
    <property type="nucleotide sequence ID" value="NZ_CP031092.1"/>
</dbReference>
<evidence type="ECO:0000313" key="2">
    <source>
        <dbReference type="Proteomes" id="UP000252100"/>
    </source>
</evidence>
<evidence type="ECO:0008006" key="3">
    <source>
        <dbReference type="Google" id="ProtNLM"/>
    </source>
</evidence>
<dbReference type="AlphaFoldDB" id="A0A345C2V1"/>
<dbReference type="KEGG" id="rue:DT065_17090"/>
<name>A0A345C2V1_9BACI</name>
<dbReference type="InterPro" id="IPR020108">
    <property type="entry name" value="Spore_coat_CotD"/>
</dbReference>
<keyword evidence="2" id="KW-1185">Reference proteome</keyword>
<sequence>MAGRRPKPPTPRYSPCPLSSSVPQNWVPYVQTYIVPEVQTVQTHYVKHHVYQHVHHYPHAHSFENRNTPAHVHERWMPAYAKAYRPGAEHPYR</sequence>
<reference evidence="1 2" key="1">
    <citation type="journal article" date="2018" name="J. Microbiol.">
        <title>Salicibibacter kimchii gen. nov., sp. nov., a moderately halophilic and alkalitolerant bacterium in the family Bacillaceae, isolated from kimchi.</title>
        <authorList>
            <person name="Jang J.Y."/>
            <person name="Oh Y.J."/>
            <person name="Lim S.K."/>
            <person name="Park H.K."/>
            <person name="Lee C."/>
            <person name="Kim J.Y."/>
            <person name="Lee M.A."/>
            <person name="Choi H.J."/>
        </authorList>
    </citation>
    <scope>NUCLEOTIDE SEQUENCE [LARGE SCALE GENOMIC DNA]</scope>
    <source>
        <strain evidence="1 2">NKC1-1</strain>
    </source>
</reference>
<proteinExistence type="predicted"/>
<protein>
    <recommendedName>
        <fullName evidence="3">Spore coat protein CotH</fullName>
    </recommendedName>
</protein>
<dbReference type="Proteomes" id="UP000252100">
    <property type="component" value="Chromosome"/>
</dbReference>
<accession>A0A345C2V1</accession>
<gene>
    <name evidence="1" type="ORF">DT065_17090</name>
</gene>
<organism evidence="1 2">
    <name type="scientific">Salicibibacter kimchii</name>
    <dbReference type="NCBI Taxonomy" id="2099786"/>
    <lineage>
        <taxon>Bacteria</taxon>
        <taxon>Bacillati</taxon>
        <taxon>Bacillota</taxon>
        <taxon>Bacilli</taxon>
        <taxon>Bacillales</taxon>
        <taxon>Bacillaceae</taxon>
        <taxon>Salicibibacter</taxon>
    </lineage>
</organism>
<dbReference type="Pfam" id="PF11122">
    <property type="entry name" value="Spore-coat_CotD"/>
    <property type="match status" value="1"/>
</dbReference>
<evidence type="ECO:0000313" key="1">
    <source>
        <dbReference type="EMBL" id="AXF57532.1"/>
    </source>
</evidence>
<dbReference type="EMBL" id="CP031092">
    <property type="protein sequence ID" value="AXF57532.1"/>
    <property type="molecule type" value="Genomic_DNA"/>
</dbReference>